<dbReference type="InterPro" id="IPR036366">
    <property type="entry name" value="PGBDSf"/>
</dbReference>
<dbReference type="CDD" id="cd00118">
    <property type="entry name" value="LysM"/>
    <property type="match status" value="1"/>
</dbReference>
<dbReference type="EMBL" id="AP021879">
    <property type="protein sequence ID" value="BBO88404.1"/>
    <property type="molecule type" value="Genomic_DNA"/>
</dbReference>
<dbReference type="InterPro" id="IPR036365">
    <property type="entry name" value="PGBD-like_sf"/>
</dbReference>
<gene>
    <name evidence="2" type="ORF">DSCOOX_15840</name>
</gene>
<proteinExistence type="predicted"/>
<dbReference type="InterPro" id="IPR002477">
    <property type="entry name" value="Peptidoglycan-bd-like"/>
</dbReference>
<accession>A0A5K8A7R8</accession>
<dbReference type="InterPro" id="IPR036779">
    <property type="entry name" value="LysM_dom_sf"/>
</dbReference>
<sequence length="213" mass="23890">MQAGVVMQHKVKQGECLSSIAAQHGFDWEKIWQRPENDALKQLRQNPNILMPGDHVFIPDKEIHTVAYATKQRHRFRKKGVPVKLRVRFLDNDQPRANERYVLKVDGKIHEGTTDSDGMVQHNINPKAVIATLYLGEEMQEFPLDLGRLDPVNEISGVQARLNNLGFSCDDEFGTMGPETKAAIRQFQLAHGLTASGEIDSATQGKLLKVHGC</sequence>
<dbReference type="AlphaFoldDB" id="A0A5K8A7R8"/>
<dbReference type="Pfam" id="PF01476">
    <property type="entry name" value="LysM"/>
    <property type="match status" value="1"/>
</dbReference>
<dbReference type="Gene3D" id="3.10.350.10">
    <property type="entry name" value="LysM domain"/>
    <property type="match status" value="1"/>
</dbReference>
<dbReference type="InterPro" id="IPR018392">
    <property type="entry name" value="LysM"/>
</dbReference>
<evidence type="ECO:0000313" key="3">
    <source>
        <dbReference type="Proteomes" id="UP000422108"/>
    </source>
</evidence>
<reference evidence="2 3" key="1">
    <citation type="submission" date="2019-11" db="EMBL/GenBank/DDBJ databases">
        <title>Comparative genomics of hydrocarbon-degrading Desulfosarcina strains.</title>
        <authorList>
            <person name="Watanabe M."/>
            <person name="Kojima H."/>
            <person name="Fukui M."/>
        </authorList>
    </citation>
    <scope>NUCLEOTIDE SEQUENCE [LARGE SCALE GENOMIC DNA]</scope>
    <source>
        <strain evidence="3">oXyS1</strain>
    </source>
</reference>
<dbReference type="Pfam" id="PF01471">
    <property type="entry name" value="PG_binding_1"/>
    <property type="match status" value="1"/>
</dbReference>
<dbReference type="SUPFAM" id="SSF47090">
    <property type="entry name" value="PGBD-like"/>
    <property type="match status" value="1"/>
</dbReference>
<dbReference type="Gene3D" id="1.10.101.10">
    <property type="entry name" value="PGBD-like superfamily/PGBD"/>
    <property type="match status" value="1"/>
</dbReference>
<dbReference type="SUPFAM" id="SSF54106">
    <property type="entry name" value="LysM domain"/>
    <property type="match status" value="1"/>
</dbReference>
<keyword evidence="3" id="KW-1185">Reference proteome</keyword>
<evidence type="ECO:0000313" key="2">
    <source>
        <dbReference type="EMBL" id="BBO88404.1"/>
    </source>
</evidence>
<name>A0A5K8A7R8_9BACT</name>
<organism evidence="2 3">
    <name type="scientific">Desulfosarcina ovata subsp. ovata</name>
    <dbReference type="NCBI Taxonomy" id="2752305"/>
    <lineage>
        <taxon>Bacteria</taxon>
        <taxon>Pseudomonadati</taxon>
        <taxon>Thermodesulfobacteriota</taxon>
        <taxon>Desulfobacteria</taxon>
        <taxon>Desulfobacterales</taxon>
        <taxon>Desulfosarcinaceae</taxon>
        <taxon>Desulfosarcina</taxon>
    </lineage>
</organism>
<dbReference type="PROSITE" id="PS51782">
    <property type="entry name" value="LYSM"/>
    <property type="match status" value="1"/>
</dbReference>
<feature type="domain" description="LysM" evidence="1">
    <location>
        <begin position="7"/>
        <end position="58"/>
    </location>
</feature>
<protein>
    <recommendedName>
        <fullName evidence="1">LysM domain-containing protein</fullName>
    </recommendedName>
</protein>
<evidence type="ECO:0000259" key="1">
    <source>
        <dbReference type="PROSITE" id="PS51782"/>
    </source>
</evidence>
<dbReference type="Proteomes" id="UP000422108">
    <property type="component" value="Chromosome"/>
</dbReference>